<keyword evidence="12 15" id="KW-1278">Translocase</keyword>
<dbReference type="Pfam" id="PF07517">
    <property type="entry name" value="SecA_DEAD"/>
    <property type="match status" value="1"/>
</dbReference>
<dbReference type="GO" id="GO:0043952">
    <property type="term" value="P:protein transport by the Sec complex"/>
    <property type="evidence" value="ECO:0007669"/>
    <property type="project" value="TreeGrafter"/>
</dbReference>
<dbReference type="Pfam" id="PF07516">
    <property type="entry name" value="SecA_SW"/>
    <property type="match status" value="1"/>
</dbReference>
<dbReference type="STRING" id="1499966.U14_02112"/>
<evidence type="ECO:0000256" key="11">
    <source>
        <dbReference type="ARBA" id="ARBA00022927"/>
    </source>
</evidence>
<proteinExistence type="inferred from homology"/>
<keyword evidence="14 15" id="KW-0472">Membrane</keyword>
<dbReference type="PROSITE" id="PS51194">
    <property type="entry name" value="HELICASE_CTER"/>
    <property type="match status" value="1"/>
</dbReference>
<keyword evidence="11 15" id="KW-0653">Protein transport</keyword>
<evidence type="ECO:0000256" key="12">
    <source>
        <dbReference type="ARBA" id="ARBA00022967"/>
    </source>
</evidence>
<evidence type="ECO:0000256" key="6">
    <source>
        <dbReference type="ARBA" id="ARBA00022490"/>
    </source>
</evidence>
<dbReference type="SUPFAM" id="SSF81886">
    <property type="entry name" value="Helical scaffold and wing domains of SecA"/>
    <property type="match status" value="1"/>
</dbReference>
<dbReference type="InterPro" id="IPR011116">
    <property type="entry name" value="SecA_Wing/Scaffold"/>
</dbReference>
<dbReference type="FunFam" id="3.40.50.300:FF:000429">
    <property type="entry name" value="Preprotein translocase subunit SecA"/>
    <property type="match status" value="1"/>
</dbReference>
<dbReference type="PANTHER" id="PTHR30612:SF0">
    <property type="entry name" value="CHLOROPLAST PROTEIN-TRANSPORTING ATPASE"/>
    <property type="match status" value="1"/>
</dbReference>
<feature type="region of interest" description="Disordered" evidence="16">
    <location>
        <begin position="1051"/>
        <end position="1109"/>
    </location>
</feature>
<dbReference type="SMART" id="SM00958">
    <property type="entry name" value="SecA_PP_bind"/>
    <property type="match status" value="1"/>
</dbReference>
<dbReference type="GO" id="GO:0005524">
    <property type="term" value="F:ATP binding"/>
    <property type="evidence" value="ECO:0007669"/>
    <property type="project" value="UniProtKB-UniRule"/>
</dbReference>
<keyword evidence="13 15" id="KW-0811">Translocation</keyword>
<sequence length="1109" mass="127919">MLKALLYKIFKPKNERTLQQYRAIVEKINALEPKLERYNDEELRGMTDMFRKKIIEDAATHAKDRLTNDERGLRKHLQELLGEEEGNDFFSVSISKYHNKVLMGILDSLKQDIANTTESLRELPQFEEVDTDLLREGIQDYLRKTLQEEIEKSMNEILPDAFAVVREASKRVLNMRHFDVQMIGGIALHQGNISEMKTGEGKTLVATLPVYLNALSGRGVHVVTVNDYLARRDREWMGKIYEFLGLTVGVIQNNMSPKDRQRQYSCDITYGTNNEFGFDYLRDNLKSNPEERVQRELNYAIVDEVDSILIDEARTPLIISGEVEHDSNKFVDFRGPVKAVADKQQMILRDLFNQVKKYDETNPDAYEKYELLVKIERGNPKFDQLLDYVAENKSAKKNMMQVENDYMRDKRAHELGDGLLFVISEKEHNVELTEEGQRKLSSREPDLFVLPDLDAEFSRIDGDATLSDQQKAEEKRALNKLYDERHEKIHNITQLIRAYTLFKKDVDYVVNNGEVVIVDEFTGRMMPGRRYSDGLHQALEAKEGLQVAKASQTIATVTLQNYFRLYSKLAGMTGTAETEAAEFMNIYKLDVVVIPTNKPMIRKDAPDVIYKTEKAKFRNVAREIVDCYIKGQPTLVGTITIKVSEELSDMLTMKHLNQILAPEKLEELKRVMEKREHRGKIPHHVLNAKYHEQEAEIVSKAGQFGAVTIATNMAGRGTDIVLGDGVRELGGLHIIGTERHESRRIDNQLRGRSGRQGDPGSSRFYLSLEDDLMRIFGSERIAGIMERLGVDEDEPIEHVLLSRTIENAQKKVEGFNFEIRKQLLKYDDVNNKQREVIYARRDHVIFSQDLQADFLSMAEDCIYDLLDTFAPQDKYPEDWDYDGLKAALLDRYSMYQAFDRVEKESLTREALTDILKQRFEQGLQEKHVELAKIPDEPFQYFFGRIKEGDTKMNVFLRSVMLRAIDRNWMDNLLALDHLKEGIGLRGYGQKDPLLEYKREGFEIFSDMIDRINFESVEMIMKFAVRTEQPSQPRPIIASANERVEETQGMAMKRGQQMKQQQQQNVDELPTNTSEGEVKMQPVVREEPKVGRNDPCPCGSGKKYKKCHGQ</sequence>
<feature type="domain" description="SecA family profile" evidence="19">
    <location>
        <begin position="3"/>
        <end position="797"/>
    </location>
</feature>
<comment type="function">
    <text evidence="15">Part of the Sec protein translocase complex. Interacts with the SecYEG preprotein conducting channel. Has a central role in coupling the hydrolysis of ATP to the transfer of proteins into and across the cell membrane, serving as an ATP-driven molecular motor driving the stepwise translocation of polypeptide chains across the membrane.</text>
</comment>
<feature type="domain" description="Helicase ATP-binding" evidence="17">
    <location>
        <begin position="183"/>
        <end position="321"/>
    </location>
</feature>
<dbReference type="CDD" id="cd17928">
    <property type="entry name" value="DEXDc_SecA"/>
    <property type="match status" value="1"/>
</dbReference>
<keyword evidence="8 15" id="KW-0547">Nucleotide-binding</keyword>
<dbReference type="EMBL" id="DF820456">
    <property type="protein sequence ID" value="GAK50871.1"/>
    <property type="molecule type" value="Genomic_DNA"/>
</dbReference>
<dbReference type="GO" id="GO:0005829">
    <property type="term" value="C:cytosol"/>
    <property type="evidence" value="ECO:0007669"/>
    <property type="project" value="TreeGrafter"/>
</dbReference>
<accession>A0A0S6VTV5</accession>
<dbReference type="Gene3D" id="3.90.1440.10">
    <property type="entry name" value="SecA, preprotein cross-linking domain"/>
    <property type="match status" value="1"/>
</dbReference>
<evidence type="ECO:0000259" key="19">
    <source>
        <dbReference type="PROSITE" id="PS51196"/>
    </source>
</evidence>
<dbReference type="FunFam" id="3.40.50.300:FF:000246">
    <property type="entry name" value="Preprotein translocase subunit SecA"/>
    <property type="match status" value="1"/>
</dbReference>
<dbReference type="InterPro" id="IPR004027">
    <property type="entry name" value="SEC_C_motif"/>
</dbReference>
<dbReference type="InterPro" id="IPR000185">
    <property type="entry name" value="SecA"/>
</dbReference>
<dbReference type="PROSITE" id="PS51196">
    <property type="entry name" value="SECA_MOTOR_DEAD"/>
    <property type="match status" value="1"/>
</dbReference>
<dbReference type="InterPro" id="IPR036266">
    <property type="entry name" value="SecA_Wing/Scaffold_sf"/>
</dbReference>
<dbReference type="GO" id="GO:0006605">
    <property type="term" value="P:protein targeting"/>
    <property type="evidence" value="ECO:0007669"/>
    <property type="project" value="UniProtKB-UniRule"/>
</dbReference>
<keyword evidence="9" id="KW-0862">Zinc</keyword>
<dbReference type="PROSITE" id="PS51192">
    <property type="entry name" value="HELICASE_ATP_BIND_1"/>
    <property type="match status" value="1"/>
</dbReference>
<dbReference type="SMART" id="SM00957">
    <property type="entry name" value="SecA_DEAD"/>
    <property type="match status" value="1"/>
</dbReference>
<evidence type="ECO:0000256" key="14">
    <source>
        <dbReference type="ARBA" id="ARBA00023136"/>
    </source>
</evidence>
<keyword evidence="7" id="KW-0479">Metal-binding</keyword>
<dbReference type="Gene3D" id="3.40.50.300">
    <property type="entry name" value="P-loop containing nucleotide triphosphate hydrolases"/>
    <property type="match status" value="3"/>
</dbReference>
<evidence type="ECO:0000256" key="9">
    <source>
        <dbReference type="ARBA" id="ARBA00022833"/>
    </source>
</evidence>
<dbReference type="Pfam" id="PF02810">
    <property type="entry name" value="SEC-C"/>
    <property type="match status" value="1"/>
</dbReference>
<dbReference type="InterPro" id="IPR011130">
    <property type="entry name" value="SecA_preprotein_X-link_dom"/>
</dbReference>
<evidence type="ECO:0000259" key="17">
    <source>
        <dbReference type="PROSITE" id="PS51192"/>
    </source>
</evidence>
<dbReference type="InterPro" id="IPR011115">
    <property type="entry name" value="SecA_DEAD"/>
</dbReference>
<evidence type="ECO:0000256" key="16">
    <source>
        <dbReference type="SAM" id="MobiDB-lite"/>
    </source>
</evidence>
<feature type="domain" description="Helicase C-terminal" evidence="18">
    <location>
        <begin position="619"/>
        <end position="823"/>
    </location>
</feature>
<keyword evidence="5 15" id="KW-1003">Cell membrane</keyword>
<evidence type="ECO:0000256" key="4">
    <source>
        <dbReference type="ARBA" id="ARBA00022448"/>
    </source>
</evidence>
<dbReference type="InterPro" id="IPR027417">
    <property type="entry name" value="P-loop_NTPase"/>
</dbReference>
<dbReference type="InterPro" id="IPR020937">
    <property type="entry name" value="SecA_CS"/>
</dbReference>
<dbReference type="GO" id="GO:0065002">
    <property type="term" value="P:intracellular protein transmembrane transport"/>
    <property type="evidence" value="ECO:0007669"/>
    <property type="project" value="UniProtKB-UniRule"/>
</dbReference>
<dbReference type="Pfam" id="PF21090">
    <property type="entry name" value="P-loop_SecA"/>
    <property type="match status" value="2"/>
</dbReference>
<dbReference type="GO" id="GO:0008564">
    <property type="term" value="F:protein-exporting ATPase activity"/>
    <property type="evidence" value="ECO:0007669"/>
    <property type="project" value="UniProtKB-EC"/>
</dbReference>
<dbReference type="SUPFAM" id="SSF52540">
    <property type="entry name" value="P-loop containing nucleoside triphosphate hydrolases"/>
    <property type="match status" value="2"/>
</dbReference>
<dbReference type="GO" id="GO:0017038">
    <property type="term" value="P:protein import"/>
    <property type="evidence" value="ECO:0007669"/>
    <property type="project" value="InterPro"/>
</dbReference>
<feature type="binding site" evidence="15">
    <location>
        <position position="719"/>
    </location>
    <ligand>
        <name>ATP</name>
        <dbReference type="ChEBI" id="CHEBI:30616"/>
    </ligand>
</feature>
<keyword evidence="4 15" id="KW-0813">Transport</keyword>
<dbReference type="GO" id="GO:0031522">
    <property type="term" value="C:cell envelope Sec protein transport complex"/>
    <property type="evidence" value="ECO:0007669"/>
    <property type="project" value="TreeGrafter"/>
</dbReference>
<dbReference type="EC" id="7.4.2.8" evidence="15"/>
<protein>
    <recommendedName>
        <fullName evidence="15">Protein translocase subunit SecA</fullName>
        <ecNumber evidence="15">7.4.2.8</ecNumber>
    </recommendedName>
</protein>
<name>A0A0S6VTV5_9BACT</name>
<reference evidence="20 21" key="1">
    <citation type="journal article" date="2015" name="PeerJ">
        <title>First genomic representation of candidate bacterial phylum KSB3 points to enhanced environmental sensing as a trigger of wastewater bulking.</title>
        <authorList>
            <person name="Sekiguchi Y."/>
            <person name="Ohashi A."/>
            <person name="Parks D.H."/>
            <person name="Yamauchi T."/>
            <person name="Tyson G.W."/>
            <person name="Hugenholtz P."/>
        </authorList>
    </citation>
    <scope>NUCLEOTIDE SEQUENCE [LARGE SCALE GENOMIC DNA]</scope>
</reference>
<evidence type="ECO:0000256" key="5">
    <source>
        <dbReference type="ARBA" id="ARBA00022475"/>
    </source>
</evidence>
<evidence type="ECO:0000256" key="3">
    <source>
        <dbReference type="ARBA" id="ARBA00007650"/>
    </source>
</evidence>
<keyword evidence="21" id="KW-1185">Reference proteome</keyword>
<feature type="binding site" evidence="15">
    <location>
        <begin position="199"/>
        <end position="203"/>
    </location>
    <ligand>
        <name>ATP</name>
        <dbReference type="ChEBI" id="CHEBI:30616"/>
    </ligand>
</feature>
<dbReference type="HOGENOM" id="CLU_005314_3_0_0"/>
<feature type="compositionally biased region" description="Low complexity" evidence="16">
    <location>
        <begin position="1051"/>
        <end position="1063"/>
    </location>
</feature>
<dbReference type="GO" id="GO:0005886">
    <property type="term" value="C:plasma membrane"/>
    <property type="evidence" value="ECO:0007669"/>
    <property type="project" value="UniProtKB-SubCell"/>
</dbReference>
<dbReference type="InterPro" id="IPR014001">
    <property type="entry name" value="Helicase_ATP-bd"/>
</dbReference>
<comment type="cofactor">
    <cofactor evidence="1">
        <name>Zn(2+)</name>
        <dbReference type="ChEBI" id="CHEBI:29105"/>
    </cofactor>
</comment>
<dbReference type="FunFam" id="3.40.50.300:FF:000334">
    <property type="entry name" value="Protein translocase subunit SecA"/>
    <property type="match status" value="1"/>
</dbReference>
<evidence type="ECO:0000256" key="10">
    <source>
        <dbReference type="ARBA" id="ARBA00022840"/>
    </source>
</evidence>
<dbReference type="Proteomes" id="UP000030700">
    <property type="component" value="Unassembled WGS sequence"/>
</dbReference>
<comment type="subcellular location">
    <subcellularLocation>
        <location evidence="15">Cell membrane</location>
        <topology evidence="15">Peripheral membrane protein</topology>
        <orientation evidence="15">Cytoplasmic side</orientation>
    </subcellularLocation>
    <subcellularLocation>
        <location evidence="15">Cytoplasm</location>
    </subcellularLocation>
    <subcellularLocation>
        <location evidence="2">Membrane</location>
        <topology evidence="2">Peripheral membrane protein</topology>
    </subcellularLocation>
    <text evidence="15">Distribution is 50-50.</text>
</comment>
<dbReference type="InterPro" id="IPR001650">
    <property type="entry name" value="Helicase_C-like"/>
</dbReference>
<dbReference type="PANTHER" id="PTHR30612">
    <property type="entry name" value="SECA INNER MEMBRANE COMPONENT OF SEC PROTEIN SECRETION SYSTEM"/>
    <property type="match status" value="1"/>
</dbReference>
<dbReference type="PRINTS" id="PR00906">
    <property type="entry name" value="SECA"/>
</dbReference>
<dbReference type="InterPro" id="IPR036670">
    <property type="entry name" value="SecA_X-link_sf"/>
</dbReference>
<dbReference type="GO" id="GO:0046872">
    <property type="term" value="F:metal ion binding"/>
    <property type="evidence" value="ECO:0007669"/>
    <property type="project" value="UniProtKB-KW"/>
</dbReference>
<evidence type="ECO:0000313" key="20">
    <source>
        <dbReference type="EMBL" id="GAK50871.1"/>
    </source>
</evidence>
<gene>
    <name evidence="15" type="primary">secA</name>
    <name evidence="20" type="ORF">U14_02112</name>
</gene>
<evidence type="ECO:0000259" key="18">
    <source>
        <dbReference type="PROSITE" id="PS51194"/>
    </source>
</evidence>
<evidence type="ECO:0000256" key="8">
    <source>
        <dbReference type="ARBA" id="ARBA00022741"/>
    </source>
</evidence>
<evidence type="ECO:0000256" key="7">
    <source>
        <dbReference type="ARBA" id="ARBA00022723"/>
    </source>
</evidence>
<comment type="subunit">
    <text evidence="15">Monomer and homodimer. Part of the essential Sec protein translocation apparatus which comprises SecA, SecYEG and auxiliary proteins SecDF. Other proteins may also be involved.</text>
</comment>
<dbReference type="AlphaFoldDB" id="A0A0S6VTV5"/>
<evidence type="ECO:0000313" key="21">
    <source>
        <dbReference type="Proteomes" id="UP000030700"/>
    </source>
</evidence>
<comment type="catalytic activity">
    <reaction evidence="15">
        <text>ATP + H2O + cellular proteinSide 1 = ADP + phosphate + cellular proteinSide 2.</text>
        <dbReference type="EC" id="7.4.2.8"/>
    </reaction>
</comment>
<comment type="similarity">
    <text evidence="3 15">Belongs to the SecA family.</text>
</comment>
<feature type="binding site" evidence="15">
    <location>
        <position position="181"/>
    </location>
    <ligand>
        <name>ATP</name>
        <dbReference type="ChEBI" id="CHEBI:30616"/>
    </ligand>
</feature>
<keyword evidence="6 15" id="KW-0963">Cytoplasm</keyword>
<evidence type="ECO:0000256" key="13">
    <source>
        <dbReference type="ARBA" id="ARBA00023010"/>
    </source>
</evidence>
<dbReference type="SUPFAM" id="SSF81767">
    <property type="entry name" value="Pre-protein crosslinking domain of SecA"/>
    <property type="match status" value="1"/>
</dbReference>
<dbReference type="Pfam" id="PF01043">
    <property type="entry name" value="SecA_PP_bind"/>
    <property type="match status" value="1"/>
</dbReference>
<dbReference type="CDD" id="cd18803">
    <property type="entry name" value="SF2_C_secA"/>
    <property type="match status" value="1"/>
</dbReference>
<dbReference type="PROSITE" id="PS01312">
    <property type="entry name" value="SECA"/>
    <property type="match status" value="1"/>
</dbReference>
<organism evidence="20 21">
    <name type="scientific">Candidatus Moduliflexus flocculans</name>
    <dbReference type="NCBI Taxonomy" id="1499966"/>
    <lineage>
        <taxon>Bacteria</taxon>
        <taxon>Candidatus Moduliflexota</taxon>
        <taxon>Candidatus Moduliflexia</taxon>
        <taxon>Candidatus Moduliflexales</taxon>
        <taxon>Candidatus Moduliflexaceae</taxon>
    </lineage>
</organism>
<dbReference type="InterPro" id="IPR014018">
    <property type="entry name" value="SecA_motor_DEAD"/>
</dbReference>
<evidence type="ECO:0000256" key="2">
    <source>
        <dbReference type="ARBA" id="ARBA00004170"/>
    </source>
</evidence>
<evidence type="ECO:0000256" key="1">
    <source>
        <dbReference type="ARBA" id="ARBA00001947"/>
    </source>
</evidence>
<dbReference type="HAMAP" id="MF_01382">
    <property type="entry name" value="SecA"/>
    <property type="match status" value="1"/>
</dbReference>
<keyword evidence="10 15" id="KW-0067">ATP-binding</keyword>
<evidence type="ECO:0000256" key="15">
    <source>
        <dbReference type="HAMAP-Rule" id="MF_01382"/>
    </source>
</evidence>
<dbReference type="InterPro" id="IPR044722">
    <property type="entry name" value="SecA_SF2_C"/>
</dbReference>
<dbReference type="Gene3D" id="1.10.3060.10">
    <property type="entry name" value="Helical scaffold and wing domains of SecA"/>
    <property type="match status" value="1"/>
</dbReference>